<evidence type="ECO:0000313" key="4">
    <source>
        <dbReference type="Proteomes" id="UP001278766"/>
    </source>
</evidence>
<feature type="compositionally biased region" description="Pro residues" evidence="1">
    <location>
        <begin position="514"/>
        <end position="527"/>
    </location>
</feature>
<feature type="compositionally biased region" description="Basic and acidic residues" evidence="1">
    <location>
        <begin position="1723"/>
        <end position="1737"/>
    </location>
</feature>
<feature type="region of interest" description="Disordered" evidence="1">
    <location>
        <begin position="2255"/>
        <end position="2335"/>
    </location>
</feature>
<feature type="transmembrane region" description="Helical" evidence="2">
    <location>
        <begin position="143"/>
        <end position="173"/>
    </location>
</feature>
<feature type="region of interest" description="Disordered" evidence="1">
    <location>
        <begin position="447"/>
        <end position="555"/>
    </location>
</feature>
<feature type="region of interest" description="Disordered" evidence="1">
    <location>
        <begin position="1005"/>
        <end position="1029"/>
    </location>
</feature>
<keyword evidence="2" id="KW-0812">Transmembrane</keyword>
<feature type="compositionally biased region" description="Low complexity" evidence="1">
    <location>
        <begin position="1708"/>
        <end position="1721"/>
    </location>
</feature>
<proteinExistence type="predicted"/>
<feature type="transmembrane region" description="Helical" evidence="2">
    <location>
        <begin position="227"/>
        <end position="248"/>
    </location>
</feature>
<dbReference type="RefSeq" id="XP_062656115.1">
    <property type="nucleotide sequence ID" value="XM_062799741.1"/>
</dbReference>
<feature type="region of interest" description="Disordered" evidence="1">
    <location>
        <begin position="250"/>
        <end position="280"/>
    </location>
</feature>
<feature type="compositionally biased region" description="Polar residues" evidence="1">
    <location>
        <begin position="1010"/>
        <end position="1022"/>
    </location>
</feature>
<gene>
    <name evidence="3" type="ORF">B0H64DRAFT_232308</name>
</gene>
<evidence type="ECO:0000256" key="1">
    <source>
        <dbReference type="SAM" id="MobiDB-lite"/>
    </source>
</evidence>
<dbReference type="EMBL" id="JAUEPN010000007">
    <property type="protein sequence ID" value="KAK3292601.1"/>
    <property type="molecule type" value="Genomic_DNA"/>
</dbReference>
<dbReference type="GeneID" id="87836689"/>
<feature type="region of interest" description="Disordered" evidence="1">
    <location>
        <begin position="1528"/>
        <end position="1551"/>
    </location>
</feature>
<feature type="region of interest" description="Disordered" evidence="1">
    <location>
        <begin position="2105"/>
        <end position="2129"/>
    </location>
</feature>
<keyword evidence="2" id="KW-1133">Transmembrane helix</keyword>
<feature type="region of interest" description="Disordered" evidence="1">
    <location>
        <begin position="584"/>
        <end position="675"/>
    </location>
</feature>
<evidence type="ECO:0000256" key="2">
    <source>
        <dbReference type="SAM" id="Phobius"/>
    </source>
</evidence>
<keyword evidence="2" id="KW-0472">Membrane</keyword>
<evidence type="ECO:0000313" key="3">
    <source>
        <dbReference type="EMBL" id="KAK3292601.1"/>
    </source>
</evidence>
<keyword evidence="4" id="KW-1185">Reference proteome</keyword>
<accession>A0AAE0HA15</accession>
<feature type="compositionally biased region" description="Polar residues" evidence="1">
    <location>
        <begin position="2289"/>
        <end position="2298"/>
    </location>
</feature>
<reference evidence="3" key="1">
    <citation type="journal article" date="2023" name="Mol. Phylogenet. Evol.">
        <title>Genome-scale phylogeny and comparative genomics of the fungal order Sordariales.</title>
        <authorList>
            <person name="Hensen N."/>
            <person name="Bonometti L."/>
            <person name="Westerberg I."/>
            <person name="Brannstrom I.O."/>
            <person name="Guillou S."/>
            <person name="Cros-Aarteil S."/>
            <person name="Calhoun S."/>
            <person name="Haridas S."/>
            <person name="Kuo A."/>
            <person name="Mondo S."/>
            <person name="Pangilinan J."/>
            <person name="Riley R."/>
            <person name="LaButti K."/>
            <person name="Andreopoulos B."/>
            <person name="Lipzen A."/>
            <person name="Chen C."/>
            <person name="Yan M."/>
            <person name="Daum C."/>
            <person name="Ng V."/>
            <person name="Clum A."/>
            <person name="Steindorff A."/>
            <person name="Ohm R.A."/>
            <person name="Martin F."/>
            <person name="Silar P."/>
            <person name="Natvig D.O."/>
            <person name="Lalanne C."/>
            <person name="Gautier V."/>
            <person name="Ament-Velasquez S.L."/>
            <person name="Kruys A."/>
            <person name="Hutchinson M.I."/>
            <person name="Powell A.J."/>
            <person name="Barry K."/>
            <person name="Miller A.N."/>
            <person name="Grigoriev I.V."/>
            <person name="Debuchy R."/>
            <person name="Gladieux P."/>
            <person name="Hiltunen Thoren M."/>
            <person name="Johannesson H."/>
        </authorList>
    </citation>
    <scope>NUCLEOTIDE SEQUENCE</scope>
    <source>
        <strain evidence="3">CBS 168.71</strain>
    </source>
</reference>
<comment type="caution">
    <text evidence="3">The sequence shown here is derived from an EMBL/GenBank/DDBJ whole genome shotgun (WGS) entry which is preliminary data.</text>
</comment>
<organism evidence="3 4">
    <name type="scientific">Chaetomium fimeti</name>
    <dbReference type="NCBI Taxonomy" id="1854472"/>
    <lineage>
        <taxon>Eukaryota</taxon>
        <taxon>Fungi</taxon>
        <taxon>Dikarya</taxon>
        <taxon>Ascomycota</taxon>
        <taxon>Pezizomycotina</taxon>
        <taxon>Sordariomycetes</taxon>
        <taxon>Sordariomycetidae</taxon>
        <taxon>Sordariales</taxon>
        <taxon>Chaetomiaceae</taxon>
        <taxon>Chaetomium</taxon>
    </lineage>
</organism>
<feature type="region of interest" description="Disordered" evidence="1">
    <location>
        <begin position="2366"/>
        <end position="2400"/>
    </location>
</feature>
<dbReference type="Proteomes" id="UP001278766">
    <property type="component" value="Unassembled WGS sequence"/>
</dbReference>
<feature type="compositionally biased region" description="Polar residues" evidence="1">
    <location>
        <begin position="478"/>
        <end position="500"/>
    </location>
</feature>
<feature type="transmembrane region" description="Helical" evidence="2">
    <location>
        <begin position="193"/>
        <end position="215"/>
    </location>
</feature>
<feature type="transmembrane region" description="Helical" evidence="2">
    <location>
        <begin position="46"/>
        <end position="68"/>
    </location>
</feature>
<feature type="region of interest" description="Disordered" evidence="1">
    <location>
        <begin position="1228"/>
        <end position="1261"/>
    </location>
</feature>
<protein>
    <submittedName>
        <fullName evidence="3">Uncharacterized protein</fullName>
    </submittedName>
</protein>
<feature type="region of interest" description="Disordered" evidence="1">
    <location>
        <begin position="709"/>
        <end position="805"/>
    </location>
</feature>
<feature type="compositionally biased region" description="Polar residues" evidence="1">
    <location>
        <begin position="728"/>
        <end position="738"/>
    </location>
</feature>
<feature type="compositionally biased region" description="Low complexity" evidence="1">
    <location>
        <begin position="2366"/>
        <end position="2375"/>
    </location>
</feature>
<feature type="region of interest" description="Disordered" evidence="1">
    <location>
        <begin position="1111"/>
        <end position="1143"/>
    </location>
</feature>
<feature type="compositionally biased region" description="Low complexity" evidence="1">
    <location>
        <begin position="640"/>
        <end position="650"/>
    </location>
</feature>
<feature type="region of interest" description="Disordered" evidence="1">
    <location>
        <begin position="1698"/>
        <end position="1745"/>
    </location>
</feature>
<reference evidence="3" key="2">
    <citation type="submission" date="2023-06" db="EMBL/GenBank/DDBJ databases">
        <authorList>
            <consortium name="Lawrence Berkeley National Laboratory"/>
            <person name="Haridas S."/>
            <person name="Hensen N."/>
            <person name="Bonometti L."/>
            <person name="Westerberg I."/>
            <person name="Brannstrom I.O."/>
            <person name="Guillou S."/>
            <person name="Cros-Aarteil S."/>
            <person name="Calhoun S."/>
            <person name="Kuo A."/>
            <person name="Mondo S."/>
            <person name="Pangilinan J."/>
            <person name="Riley R."/>
            <person name="Labutti K."/>
            <person name="Andreopoulos B."/>
            <person name="Lipzen A."/>
            <person name="Chen C."/>
            <person name="Yanf M."/>
            <person name="Daum C."/>
            <person name="Ng V."/>
            <person name="Clum A."/>
            <person name="Steindorff A."/>
            <person name="Ohm R."/>
            <person name="Martin F."/>
            <person name="Silar P."/>
            <person name="Natvig D."/>
            <person name="Lalanne C."/>
            <person name="Gautier V."/>
            <person name="Ament-Velasquez S.L."/>
            <person name="Kruys A."/>
            <person name="Hutchinson M.I."/>
            <person name="Powell A.J."/>
            <person name="Barry K."/>
            <person name="Miller A.N."/>
            <person name="Grigoriev I.V."/>
            <person name="Debuchy R."/>
            <person name="Gladieux P."/>
            <person name="Thoren M.H."/>
            <person name="Johannesson H."/>
        </authorList>
    </citation>
    <scope>NUCLEOTIDE SEQUENCE</scope>
    <source>
        <strain evidence="3">CBS 168.71</strain>
    </source>
</reference>
<feature type="region of interest" description="Disordered" evidence="1">
    <location>
        <begin position="2004"/>
        <end position="2036"/>
    </location>
</feature>
<feature type="transmembrane region" description="Helical" evidence="2">
    <location>
        <begin position="116"/>
        <end position="136"/>
    </location>
</feature>
<feature type="region of interest" description="Disordered" evidence="1">
    <location>
        <begin position="1306"/>
        <end position="1332"/>
    </location>
</feature>
<feature type="compositionally biased region" description="Polar residues" evidence="1">
    <location>
        <begin position="2266"/>
        <end position="2279"/>
    </location>
</feature>
<feature type="transmembrane region" description="Helical" evidence="2">
    <location>
        <begin position="12"/>
        <end position="34"/>
    </location>
</feature>
<sequence>MAVEGATQALVAAFFFGIVLNAASAALVLYVKGYGLSAVFRDSQRLVLVLFLLSAALWAQIDFITVLLDISTSSMPCQIGIIFSTTFDQFARFSVEQFLLWALNNNNGAKLSLTQLIPQVLVLVRFLAGAVFIGFTRPQTDDFCLATTSALPVGILVAGLDGAIVLLLIIRAYSAGGAAKENRDGKGVDADRARALMAVLLGLVFWTGTSVPMLLGFETLALATRTALPAGGLLVVIIFVASGAGTLLTSRATGSRPPEAPSPRRINISRDISTSDTDYPPTRFEDLKEAAIRSSRTFVNPRDAPRVKDETSIGFDFGAEGTRQAEPMPPLPANISHKPNAFHLTKGKMTISHPIVQQNDGQNPWSKIAVVDLKEAAVAERERRARMQEEENVTVSRPAWVSMDLTPEEALKRGVSLKRKEVASASIRESLFPGALQPEDAAVAVTTSAQLSPGGEETRRRSPRPSPQEEPVQPRQASPVQATQSPDAESQSPQNHTLAMQQPLPRSNIRPSRMLPPSPTTPPPEPTKTPLQRRPTIGLPSNPRARGLAVTEEPGSQHRTILFVNNIEYNDPAMVQAIIKTAGHPSTKPAPVAETPGTSRSVVNRPRPIPRKPADSPAESSPALSHRRTKSGGSVMGRKSLLAPSPGSPTTLPPLPVLPRSATVGARPHPNNTKSMTFQEKVTLLFPSPPSSNAIKRRSSLPDVPPIPASYWDIDSSPSEPYGRQHSNRTTQASTRTESVLEVDEISRNPKKTRVNAGEAGSSWLRALGDEDGGDPSNNPRVKEASGKRGSSPVLPGVPARASAWTETTYDRSEDDGTNWSSINTPEVAIGVPVMQRLGLPSSVRMPGRQDMRGSELSFADNRSRETLPIMLDTSTVQQFDRQSPMVSEVDAVVSPVLPTWHRRVGDVCPTFSDRAKKVKARKMPPPAPLPLHTLSTKKILAVQVEPSPLESPGQAIQQIQAQLKKLDELEQPTPESASRRIALLEDLEREMGQQEEHWEEIKHDIGRDSLSSMQTTSPTAQDSRHASVASTINMAREPTRKSIGAERRASRLAHMQNAIPIVPEPPVRNSVSPQMSKWQKRLTEAQMDYMDARLLRASNVNFLQLTRAQLASPTPPDSDDSEVPPLPSFDEGAMVGQPSEAPQESALLWTPASKDAAPTSFLWAATSKPSPEIDAPLPALSVRPAQRKEWAPLQIKSAQLWRKPYNTANRATSGLWRPLWASAAPPAEPLARVPSKSEPASQKAPRPVTQRPPRRNKRVTLLPDILESPKPLPDKRGTLGIFQFPWGEKSDTARVQPRPSVYMAMPGTMSSGTPSIGMAGRSIRPESDEYSSSFFDDYDDEDDIMGMDSDEDGDDGFDETTLWEIASLLKTDEVPSRNSLLPPPSEPVVDDYLDELPSDDEGQSIVIGLAEPLEALAEQQRDSATLESSALLMLEDAIESKTAPKQAIRIGLPANPKASLNSRAALVAPQATPEPEMSRMPRHTAEVQKATIVQKKGSVGLWHPPSQADTPSAPGGLFVFEARRSDGRGTSEEPAAMHMSRKSRPAEQKSLERLASTDLWTSADARKKSERNWILGAKTKHRGSRLQRQQTTPEDWKAALSKAIAASYPSRKKLNRITTPAQWEAALQEAIAASYPSRKKLNRTISTPRVWEAALQEAISLSTRQQSSAFNPAIRHPVFFGSLTITCPEEAVHPAIPAPSAKKLHRPSSNSRSRSRSTSRTQRKEEVRAVEHEVHTSSDAPPPVPATLQATFSHNSAIQAQIEALEQERLFAERTAKAEYHRRTSMAAAAVAEPVVAMEEEVTGVETVQDLQRRLSLRIRQSLVFTSAPIQPKAPEPPVVVAAPVEVARFEPRRKSEPRKDASYLWIPHSQSVAAVSTTGLWLPAAKRDFSTSPSAEEDAIAASQRAHRREMLQKKQLTQEILAQMAAVERGENPFVHFAKMDLWVNGERAAVARASERDWLHNVCAPMAKKQSKGKQLWTSSLLSNNRSLSRTSLWTPMAGPQVLSSEEEDANHTGQSRRNRRRQEPFTPTTKVPQGVEMWTKSTVSPQQATRQDWLHSVCAPVPTSASTPGGTSKQLWAPYRPSSRSDSTVHLWPGTASSVSSLLPMPTARAGNRNHRRQDKSAQPARIERRAAMWTKQSVASAQQKTKHDWLHSVCTPASTSPSTTGGVTKQLWASHRSSNTSRSASTLHLWPGTASSASSPREEEYRLMATVLTGSGKNRRRQETLTQPAHIDQRSGMWTKQSVAAAQQKTKKHDWLHSVRTPTRTSTSATGRVSKQLWAARRPSNTSSSASTVHLWPGTASLASSIPTAHTGGRKNHRRQATPTQPAHIKPHTEMWTKQQSVVTAQQNTKHDWLHTVCTPTSTPTSPSSHATSKHLWTTAAPRRRSGSAPGSVGLWSETTATAANSSSGLVEAEDGFAMAARGRRRKAMQEMVEMQEVLARIAAIERGEDVFVDDGFRGAREGMWSVGVNVRNGMGVGSGGRRDWLHSVCVRRTRGVVLRY</sequence>
<name>A0AAE0HA15_9PEZI</name>